<dbReference type="AlphaFoldDB" id="A0A4R6X6E8"/>
<sequence length="395" mass="46015">MAMDYSSHDFLLSHTKDILAFYEPVVKDPAGGFFQNFLDDGQVFDSKTRHLVSSTRFVFNYSEAYRRGYGDHYADWARDGLAFIEQEHYLANSNHYAWMLGDTIDKTAMAYGHAFVVLAYAHAHMADIVDAKDKLSDLYSWLDDNFYQPDHNAYADERSGELSTLDPYRGQNANMHMCEAFIAAYKAIGDQRFLERAKRLAQKFAGELCDLAGGMIWEHYHQDWQPDWQYNIDKPDDLFKPWGFQPGHQVEWTKLLLQLHQLSPESWYVERAKSLFDQAVKYGWDKEHGGLVYGFAPKTYEFADAQKYFWVQAEAIAAAYRLYKVTDEQTYLDWYQTLWQYSWDHLIDHTHGAWFRIVARNGDKITTEKSPMGKVDYHTLGACWDVMDNMTAAPN</sequence>
<dbReference type="Gene3D" id="1.50.10.10">
    <property type="match status" value="1"/>
</dbReference>
<dbReference type="GO" id="GO:0016853">
    <property type="term" value="F:isomerase activity"/>
    <property type="evidence" value="ECO:0007669"/>
    <property type="project" value="UniProtKB-KW"/>
</dbReference>
<proteinExistence type="inferred from homology"/>
<dbReference type="InterPro" id="IPR008928">
    <property type="entry name" value="6-hairpin_glycosidase_sf"/>
</dbReference>
<reference evidence="3 4" key="1">
    <citation type="submission" date="2019-03" db="EMBL/GenBank/DDBJ databases">
        <title>Genomic Encyclopedia of Type Strains, Phase IV (KMG-IV): sequencing the most valuable type-strain genomes for metagenomic binning, comparative biology and taxonomic classification.</title>
        <authorList>
            <person name="Goeker M."/>
        </authorList>
    </citation>
    <scope>NUCLEOTIDE SEQUENCE [LARGE SCALE GENOMIC DNA]</scope>
    <source>
        <strain evidence="3 4">DSM 5604</strain>
    </source>
</reference>
<comment type="similarity">
    <text evidence="1">Belongs to the N-acylglucosamine 2-epimerase family.</text>
</comment>
<dbReference type="Proteomes" id="UP000295729">
    <property type="component" value="Unassembled WGS sequence"/>
</dbReference>
<dbReference type="RefSeq" id="WP_211342194.1">
    <property type="nucleotide sequence ID" value="NZ_SNZA01000004.1"/>
</dbReference>
<protein>
    <submittedName>
        <fullName evidence="3">Mannose/cellobiose epimerase-like protein (N-acyl-D-glucosamine 2-epimerase family)</fullName>
    </submittedName>
</protein>
<name>A0A4R6X6E8_9GAMM</name>
<organism evidence="3 4">
    <name type="scientific">Marinomonas communis</name>
    <dbReference type="NCBI Taxonomy" id="28254"/>
    <lineage>
        <taxon>Bacteria</taxon>
        <taxon>Pseudomonadati</taxon>
        <taxon>Pseudomonadota</taxon>
        <taxon>Gammaproteobacteria</taxon>
        <taxon>Oceanospirillales</taxon>
        <taxon>Oceanospirillaceae</taxon>
        <taxon>Marinomonas</taxon>
    </lineage>
</organism>
<dbReference type="GO" id="GO:0005975">
    <property type="term" value="P:carbohydrate metabolic process"/>
    <property type="evidence" value="ECO:0007669"/>
    <property type="project" value="InterPro"/>
</dbReference>
<dbReference type="SUPFAM" id="SSF48208">
    <property type="entry name" value="Six-hairpin glycosidases"/>
    <property type="match status" value="1"/>
</dbReference>
<gene>
    <name evidence="3" type="ORF">C8D85_2542</name>
</gene>
<dbReference type="PANTHER" id="PTHR15108">
    <property type="entry name" value="N-ACYLGLUCOSAMINE-2-EPIMERASE"/>
    <property type="match status" value="1"/>
</dbReference>
<evidence type="ECO:0000313" key="3">
    <source>
        <dbReference type="EMBL" id="TDR12507.1"/>
    </source>
</evidence>
<dbReference type="InterPro" id="IPR012341">
    <property type="entry name" value="6hp_glycosidase-like_sf"/>
</dbReference>
<accession>A0A4R6X6E8</accession>
<dbReference type="Pfam" id="PF07221">
    <property type="entry name" value="GlcNAc_2-epim"/>
    <property type="match status" value="1"/>
</dbReference>
<evidence type="ECO:0000313" key="4">
    <source>
        <dbReference type="Proteomes" id="UP000295729"/>
    </source>
</evidence>
<keyword evidence="2" id="KW-0413">Isomerase</keyword>
<dbReference type="InterPro" id="IPR010819">
    <property type="entry name" value="AGE/CE"/>
</dbReference>
<comment type="caution">
    <text evidence="3">The sequence shown here is derived from an EMBL/GenBank/DDBJ whole genome shotgun (WGS) entry which is preliminary data.</text>
</comment>
<keyword evidence="4" id="KW-1185">Reference proteome</keyword>
<evidence type="ECO:0000256" key="1">
    <source>
        <dbReference type="ARBA" id="ARBA00008558"/>
    </source>
</evidence>
<dbReference type="EMBL" id="SNZA01000004">
    <property type="protein sequence ID" value="TDR12507.1"/>
    <property type="molecule type" value="Genomic_DNA"/>
</dbReference>
<evidence type="ECO:0000256" key="2">
    <source>
        <dbReference type="ARBA" id="ARBA00023235"/>
    </source>
</evidence>